<evidence type="ECO:0000259" key="3">
    <source>
        <dbReference type="PROSITE" id="PS50104"/>
    </source>
</evidence>
<gene>
    <name evidence="4" type="ORF">CJ030_MR0G007196</name>
</gene>
<dbReference type="InterPro" id="IPR000157">
    <property type="entry name" value="TIR_dom"/>
</dbReference>
<dbReference type="SMART" id="SM00255">
    <property type="entry name" value="TIR"/>
    <property type="match status" value="1"/>
</dbReference>
<reference evidence="4 5" key="1">
    <citation type="journal article" date="2019" name="Plant Biotechnol. J.">
        <title>The red bayberry genome and genetic basis of sex determination.</title>
        <authorList>
            <person name="Jia H.M."/>
            <person name="Jia H.J."/>
            <person name="Cai Q.L."/>
            <person name="Wang Y."/>
            <person name="Zhao H.B."/>
            <person name="Yang W.F."/>
            <person name="Wang G.Y."/>
            <person name="Li Y.H."/>
            <person name="Zhan D.L."/>
            <person name="Shen Y.T."/>
            <person name="Niu Q.F."/>
            <person name="Chang L."/>
            <person name="Qiu J."/>
            <person name="Zhao L."/>
            <person name="Xie H.B."/>
            <person name="Fu W.Y."/>
            <person name="Jin J."/>
            <person name="Li X.W."/>
            <person name="Jiao Y."/>
            <person name="Zhou C.C."/>
            <person name="Tu T."/>
            <person name="Chai C.Y."/>
            <person name="Gao J.L."/>
            <person name="Fan L.J."/>
            <person name="van de Weg E."/>
            <person name="Wang J.Y."/>
            <person name="Gao Z.S."/>
        </authorList>
    </citation>
    <scope>NUCLEOTIDE SEQUENCE [LARGE SCALE GENOMIC DNA]</scope>
    <source>
        <tissue evidence="4">Leaves</tissue>
    </source>
</reference>
<evidence type="ECO:0000256" key="1">
    <source>
        <dbReference type="ARBA" id="ARBA00023027"/>
    </source>
</evidence>
<keyword evidence="5" id="KW-1185">Reference proteome</keyword>
<dbReference type="Gene3D" id="3.40.50.10140">
    <property type="entry name" value="Toll/interleukin-1 receptor homology (TIR) domain"/>
    <property type="match status" value="1"/>
</dbReference>
<feature type="region of interest" description="Disordered" evidence="2">
    <location>
        <begin position="1"/>
        <end position="20"/>
    </location>
</feature>
<dbReference type="PANTHER" id="PTHR32009">
    <property type="entry name" value="TMV RESISTANCE PROTEIN N-LIKE"/>
    <property type="match status" value="1"/>
</dbReference>
<dbReference type="Pfam" id="PF01582">
    <property type="entry name" value="TIR"/>
    <property type="match status" value="1"/>
</dbReference>
<comment type="caution">
    <text evidence="4">The sequence shown here is derived from an EMBL/GenBank/DDBJ whole genome shotgun (WGS) entry which is preliminary data.</text>
</comment>
<dbReference type="GO" id="GO:0007165">
    <property type="term" value="P:signal transduction"/>
    <property type="evidence" value="ECO:0007669"/>
    <property type="project" value="InterPro"/>
</dbReference>
<dbReference type="SUPFAM" id="SSF52200">
    <property type="entry name" value="Toll/Interleukin receptor TIR domain"/>
    <property type="match status" value="1"/>
</dbReference>
<organism evidence="4 5">
    <name type="scientific">Morella rubra</name>
    <name type="common">Chinese bayberry</name>
    <dbReference type="NCBI Taxonomy" id="262757"/>
    <lineage>
        <taxon>Eukaryota</taxon>
        <taxon>Viridiplantae</taxon>
        <taxon>Streptophyta</taxon>
        <taxon>Embryophyta</taxon>
        <taxon>Tracheophyta</taxon>
        <taxon>Spermatophyta</taxon>
        <taxon>Magnoliopsida</taxon>
        <taxon>eudicotyledons</taxon>
        <taxon>Gunneridae</taxon>
        <taxon>Pentapetalae</taxon>
        <taxon>rosids</taxon>
        <taxon>fabids</taxon>
        <taxon>Fagales</taxon>
        <taxon>Myricaceae</taxon>
        <taxon>Morella</taxon>
    </lineage>
</organism>
<feature type="compositionally biased region" description="Low complexity" evidence="2">
    <location>
        <begin position="8"/>
        <end position="19"/>
    </location>
</feature>
<dbReference type="FunFam" id="3.40.50.10140:FF:000007">
    <property type="entry name" value="Disease resistance protein (TIR-NBS-LRR class)"/>
    <property type="match status" value="1"/>
</dbReference>
<dbReference type="OrthoDB" id="1905256at2759"/>
<evidence type="ECO:0000313" key="4">
    <source>
        <dbReference type="EMBL" id="KAB1200456.1"/>
    </source>
</evidence>
<accession>A0A6A1UJW9</accession>
<name>A0A6A1UJW9_9ROSI</name>
<evidence type="ECO:0000313" key="5">
    <source>
        <dbReference type="Proteomes" id="UP000516437"/>
    </source>
</evidence>
<dbReference type="AlphaFoldDB" id="A0A6A1UJW9"/>
<sequence length="203" mass="23070">MALQLEAPSSSPSSSSSSSAHPWTYHVFLSFRGEDTRNNFTAHLYDALRRGGINTYIDKELKRGEEISPALLKAIEGSKISIIVFSKNYASSSWCLNELTKIIECKKTRQQTVLPVFYLVDPSDVRNQINSFGEGLAKLEDRFKDDKEKVQRWREALIEVANLSGHHLSNGYVKPLLNLFVSSAQEFFFYSDIVNVTIRPLYK</sequence>
<dbReference type="PROSITE" id="PS50104">
    <property type="entry name" value="TIR"/>
    <property type="match status" value="1"/>
</dbReference>
<proteinExistence type="predicted"/>
<dbReference type="PANTHER" id="PTHR32009:SF146">
    <property type="entry name" value="TIR DOMAIN-CONTAINING PROTEIN"/>
    <property type="match status" value="1"/>
</dbReference>
<dbReference type="EMBL" id="RXIC02000161">
    <property type="protein sequence ID" value="KAB1200456.1"/>
    <property type="molecule type" value="Genomic_DNA"/>
</dbReference>
<dbReference type="Proteomes" id="UP000516437">
    <property type="component" value="Unassembled WGS sequence"/>
</dbReference>
<protein>
    <submittedName>
        <fullName evidence="4">TMV resistance protein N</fullName>
    </submittedName>
</protein>
<evidence type="ECO:0000256" key="2">
    <source>
        <dbReference type="SAM" id="MobiDB-lite"/>
    </source>
</evidence>
<dbReference type="InterPro" id="IPR035897">
    <property type="entry name" value="Toll_tir_struct_dom_sf"/>
</dbReference>
<keyword evidence="1" id="KW-0520">NAD</keyword>
<feature type="domain" description="TIR" evidence="3">
    <location>
        <begin position="23"/>
        <end position="188"/>
    </location>
</feature>